<keyword evidence="3" id="KW-1185">Reference proteome</keyword>
<feature type="compositionally biased region" description="Acidic residues" evidence="1">
    <location>
        <begin position="14"/>
        <end position="83"/>
    </location>
</feature>
<evidence type="ECO:0000313" key="3">
    <source>
        <dbReference type="Proteomes" id="UP001281761"/>
    </source>
</evidence>
<feature type="compositionally biased region" description="Acidic residues" evidence="1">
    <location>
        <begin position="206"/>
        <end position="217"/>
    </location>
</feature>
<feature type="compositionally biased region" description="Basic and acidic residues" evidence="1">
    <location>
        <begin position="583"/>
        <end position="599"/>
    </location>
</feature>
<reference evidence="2 3" key="1">
    <citation type="journal article" date="2022" name="bioRxiv">
        <title>Genomics of Preaxostyla Flagellates Illuminates Evolutionary Transitions and the Path Towards Mitochondrial Loss.</title>
        <authorList>
            <person name="Novak L.V.F."/>
            <person name="Treitli S.C."/>
            <person name="Pyrih J."/>
            <person name="Halakuc P."/>
            <person name="Pipaliya S.V."/>
            <person name="Vacek V."/>
            <person name="Brzon O."/>
            <person name="Soukal P."/>
            <person name="Eme L."/>
            <person name="Dacks J.B."/>
            <person name="Karnkowska A."/>
            <person name="Elias M."/>
            <person name="Hampl V."/>
        </authorList>
    </citation>
    <scope>NUCLEOTIDE SEQUENCE [LARGE SCALE GENOMIC DNA]</scope>
    <source>
        <strain evidence="2">NAU3</strain>
        <tissue evidence="2">Gut</tissue>
    </source>
</reference>
<feature type="compositionally biased region" description="Basic and acidic residues" evidence="1">
    <location>
        <begin position="488"/>
        <end position="518"/>
    </location>
</feature>
<feature type="compositionally biased region" description="Basic and acidic residues" evidence="1">
    <location>
        <begin position="884"/>
        <end position="902"/>
    </location>
</feature>
<feature type="compositionally biased region" description="Gly residues" evidence="1">
    <location>
        <begin position="874"/>
        <end position="883"/>
    </location>
</feature>
<feature type="compositionally biased region" description="Polar residues" evidence="1">
    <location>
        <begin position="545"/>
        <end position="554"/>
    </location>
</feature>
<proteinExistence type="predicted"/>
<feature type="compositionally biased region" description="Basic and acidic residues" evidence="1">
    <location>
        <begin position="317"/>
        <end position="344"/>
    </location>
</feature>
<feature type="compositionally biased region" description="Basic and acidic residues" evidence="1">
    <location>
        <begin position="1"/>
        <end position="13"/>
    </location>
</feature>
<protein>
    <submittedName>
        <fullName evidence="2">Uncharacterized protein</fullName>
    </submittedName>
</protein>
<evidence type="ECO:0000256" key="1">
    <source>
        <dbReference type="SAM" id="MobiDB-lite"/>
    </source>
</evidence>
<evidence type="ECO:0000313" key="2">
    <source>
        <dbReference type="EMBL" id="KAK2962343.1"/>
    </source>
</evidence>
<feature type="compositionally biased region" description="Low complexity" evidence="1">
    <location>
        <begin position="603"/>
        <end position="612"/>
    </location>
</feature>
<feature type="compositionally biased region" description="Basic and acidic residues" evidence="1">
    <location>
        <begin position="429"/>
        <end position="448"/>
    </location>
</feature>
<dbReference type="EMBL" id="JARBJD010000011">
    <property type="protein sequence ID" value="KAK2962343.1"/>
    <property type="molecule type" value="Genomic_DNA"/>
</dbReference>
<feature type="compositionally biased region" description="Basic and acidic residues" evidence="1">
    <location>
        <begin position="264"/>
        <end position="288"/>
    </location>
</feature>
<feature type="compositionally biased region" description="Basic and acidic residues" evidence="1">
    <location>
        <begin position="528"/>
        <end position="538"/>
    </location>
</feature>
<feature type="compositionally biased region" description="Acidic residues" evidence="1">
    <location>
        <begin position="252"/>
        <end position="263"/>
    </location>
</feature>
<accession>A0ABQ9YEY4</accession>
<feature type="region of interest" description="Disordered" evidence="1">
    <location>
        <begin position="863"/>
        <end position="963"/>
    </location>
</feature>
<feature type="region of interest" description="Disordered" evidence="1">
    <location>
        <begin position="411"/>
        <end position="670"/>
    </location>
</feature>
<feature type="region of interest" description="Disordered" evidence="1">
    <location>
        <begin position="1"/>
        <end position="344"/>
    </location>
</feature>
<organism evidence="2 3">
    <name type="scientific">Blattamonas nauphoetae</name>
    <dbReference type="NCBI Taxonomy" id="2049346"/>
    <lineage>
        <taxon>Eukaryota</taxon>
        <taxon>Metamonada</taxon>
        <taxon>Preaxostyla</taxon>
        <taxon>Oxymonadida</taxon>
        <taxon>Blattamonas</taxon>
    </lineage>
</organism>
<feature type="compositionally biased region" description="Acidic residues" evidence="1">
    <location>
        <begin position="187"/>
        <end position="200"/>
    </location>
</feature>
<feature type="compositionally biased region" description="Basic and acidic residues" evidence="1">
    <location>
        <begin position="411"/>
        <end position="420"/>
    </location>
</feature>
<gene>
    <name evidence="2" type="ORF">BLNAU_2586</name>
</gene>
<feature type="compositionally biased region" description="Basic and acidic residues" evidence="1">
    <location>
        <begin position="221"/>
        <end position="234"/>
    </location>
</feature>
<feature type="compositionally biased region" description="Basic residues" evidence="1">
    <location>
        <begin position="622"/>
        <end position="636"/>
    </location>
</feature>
<comment type="caution">
    <text evidence="2">The sequence shown here is derived from an EMBL/GenBank/DDBJ whole genome shotgun (WGS) entry which is preliminary data.</text>
</comment>
<name>A0ABQ9YEY4_9EUKA</name>
<feature type="compositionally biased region" description="Polar residues" evidence="1">
    <location>
        <begin position="649"/>
        <end position="669"/>
    </location>
</feature>
<feature type="compositionally biased region" description="Gly residues" evidence="1">
    <location>
        <begin position="467"/>
        <end position="476"/>
    </location>
</feature>
<sequence length="1003" mass="114625">MSSDHEWSEHEDGSQEEEISPEVQYEPDYEENEEEQDEQIEDGKEEGELENDEDQEENASNGEEEAQVDEGGDFEQAEDEQDDPQDHESNNEQEEDGQQEEEADEGGEEPVEDDQEDIVPEDDAEKMEEDEKEEDVEEAPDDEKEEDDIDEEQPKDEVDNEGEEGDFEKSEAEEEEVKTREFGAPAEPEEQEDVVDDEQEQGSQDEHEEEQDEEEQNQDQQAKEIDPESEKDKEQSDDEGVIATRDYKQEQQNDDEEEDEANKEEEVKEEKIKERQAKIAEISKKTDDEIAQYEEQDTANQDRNGNDQKKKKQNSSKTDKQTREQEAKEYERRRRQKQREAERARLARMEAQWDNRVTPIYEKPMREYNAIEDKLCPVIDSKHMRRDIKRHMGPDLTEEEKEVLEVRRKVVERENRDIGRDYGLTGNKRRGEMTQHEFNRRAEGRRQPTADGRGGASGDGSRRRGGGRGGGRGGRSGARRSGSGQRQPSRDRYNRREEEGEGRPVTREGGRGGRKVREDEYDEEYRSEEEPVRTRSFESKGGANSRPQSNTPSSLGALEENATPSPFLKQFDRARKLHNQMMEMKKKEREDERKGKGEESDSDSSSSSSSSDSNKEKEEKQKKTKSTKIISPKKLKSKIEKLDGADSVLNPSMENTGGSRASSSQTPSPARTKFDKYFHALVESVKGLWRLLRVPAHNRQAIAPFLSDGGMGGGDTNRYEDSGLLTTGSTIGLEEYDLLYQHLDELKEVDDKREEVLGELRLYEEFENILYSGIAAEEDELQEKLESSGKRGESMNESREVQQYLASQLNPLFLRVLQQATAALRMLREYESMREWTHNELQRKGRDEEEELDRRVSEIRKLMRKYEDGSSPQGRGGSGGGGDGMRDDDWRGRAGEDGRPRTSEGGQRGGQGGRSRDTRKGYASTEPHSKRQGGRGHSREDGPGQSGMRKSAASQKKKQQADIVGKPYFFSFSGMQDPLALAMEKEERRRRMAKTGKAGGGYK</sequence>
<feature type="compositionally biased region" description="Acidic residues" evidence="1">
    <location>
        <begin position="91"/>
        <end position="176"/>
    </location>
</feature>
<feature type="region of interest" description="Disordered" evidence="1">
    <location>
        <begin position="984"/>
        <end position="1003"/>
    </location>
</feature>
<dbReference type="Proteomes" id="UP001281761">
    <property type="component" value="Unassembled WGS sequence"/>
</dbReference>